<dbReference type="OrthoDB" id="9801056at2"/>
<evidence type="ECO:0000259" key="1">
    <source>
        <dbReference type="Pfam" id="PF01370"/>
    </source>
</evidence>
<dbReference type="Gene3D" id="3.40.50.720">
    <property type="entry name" value="NAD(P)-binding Rossmann-like Domain"/>
    <property type="match status" value="1"/>
</dbReference>
<dbReference type="PANTHER" id="PTHR48079">
    <property type="entry name" value="PROTEIN YEEZ"/>
    <property type="match status" value="1"/>
</dbReference>
<name>A0A4D6X5L1_PSEPU</name>
<accession>A0A4D6X5L1</accession>
<feature type="domain" description="NAD-dependent epimerase/dehydratase" evidence="1">
    <location>
        <begin position="2"/>
        <end position="227"/>
    </location>
</feature>
<dbReference type="InterPro" id="IPR036291">
    <property type="entry name" value="NAD(P)-bd_dom_sf"/>
</dbReference>
<protein>
    <submittedName>
        <fullName evidence="2">NAD-dependent epimerase/dehydratase family protein</fullName>
    </submittedName>
</protein>
<evidence type="ECO:0000313" key="3">
    <source>
        <dbReference type="Proteomes" id="UP000298551"/>
    </source>
</evidence>
<evidence type="ECO:0000313" key="2">
    <source>
        <dbReference type="EMBL" id="QCI11304.1"/>
    </source>
</evidence>
<dbReference type="InterPro" id="IPR051783">
    <property type="entry name" value="NAD(P)-dependent_oxidoreduct"/>
</dbReference>
<gene>
    <name evidence="2" type="ORF">E6B08_07720</name>
</gene>
<organism evidence="2 3">
    <name type="scientific">Pseudomonas putida</name>
    <name type="common">Arthrobacter siderocapsulatus</name>
    <dbReference type="NCBI Taxonomy" id="303"/>
    <lineage>
        <taxon>Bacteria</taxon>
        <taxon>Pseudomonadati</taxon>
        <taxon>Pseudomonadota</taxon>
        <taxon>Gammaproteobacteria</taxon>
        <taxon>Pseudomonadales</taxon>
        <taxon>Pseudomonadaceae</taxon>
        <taxon>Pseudomonas</taxon>
    </lineage>
</organism>
<dbReference type="SUPFAM" id="SSF51735">
    <property type="entry name" value="NAD(P)-binding Rossmann-fold domains"/>
    <property type="match status" value="1"/>
</dbReference>
<proteinExistence type="predicted"/>
<dbReference type="AlphaFoldDB" id="A0A4D6X5L1"/>
<dbReference type="PANTHER" id="PTHR48079:SF6">
    <property type="entry name" value="NAD(P)-BINDING DOMAIN-CONTAINING PROTEIN-RELATED"/>
    <property type="match status" value="1"/>
</dbReference>
<dbReference type="GO" id="GO:0005737">
    <property type="term" value="C:cytoplasm"/>
    <property type="evidence" value="ECO:0007669"/>
    <property type="project" value="TreeGrafter"/>
</dbReference>
<dbReference type="Proteomes" id="UP000298551">
    <property type="component" value="Chromosome"/>
</dbReference>
<dbReference type="InterPro" id="IPR001509">
    <property type="entry name" value="Epimerase_deHydtase"/>
</dbReference>
<dbReference type="EMBL" id="CP039371">
    <property type="protein sequence ID" value="QCI11304.1"/>
    <property type="molecule type" value="Genomic_DNA"/>
</dbReference>
<dbReference type="RefSeq" id="WP_136913484.1">
    <property type="nucleotide sequence ID" value="NZ_CP039371.1"/>
</dbReference>
<reference evidence="3" key="1">
    <citation type="submission" date="2019-04" db="EMBL/GenBank/DDBJ databases">
        <title>Genome sequence of Pseudomonas putida 1290, an auxin catabolizing strain.</title>
        <authorList>
            <person name="Laird T.S."/>
            <person name="Leveau J.H.J."/>
        </authorList>
    </citation>
    <scope>NUCLEOTIDE SEQUENCE [LARGE SCALE GENOMIC DNA]</scope>
    <source>
        <strain evidence="3">1290</strain>
    </source>
</reference>
<sequence length="323" mass="34546">MILVTGASGFIGRALCSKLASEHLFVRGAGRNQVGPAELSDYVSCDLERDAELDELCEGVHTVIHLAGRAHVLNDTSADPAAAFHSANVEATIRLAQAAIRQGVSRFIFLSSIGVNAAETGEGIAVSESSPCTPTQLYGVSKLTAERELEQLIQGTSMALVVIRPPLVYASDAPGNFHRLLKIIGKGLPLPFARVRNQRSMVSRENLVDFIHVCVEHSLAANQTFVISDGVDVSTPEIVRYLASGMGKPPRLFGFPVWMLGAGLIVLGRKSMYSQLCKSLVIDSSKARQLLGWTPPAAPEDALRAAGQHFGVQDHDELGAKTP</sequence>
<dbReference type="Pfam" id="PF01370">
    <property type="entry name" value="Epimerase"/>
    <property type="match status" value="1"/>
</dbReference>
<dbReference type="GO" id="GO:0004029">
    <property type="term" value="F:aldehyde dehydrogenase (NAD+) activity"/>
    <property type="evidence" value="ECO:0007669"/>
    <property type="project" value="TreeGrafter"/>
</dbReference>